<proteinExistence type="predicted"/>
<gene>
    <name evidence="2" type="ORF">NBR_LOCUS13384</name>
</gene>
<dbReference type="WBParaSite" id="NBR_0001338301-mRNA-1">
    <property type="protein sequence ID" value="NBR_0001338301-mRNA-1"/>
    <property type="gene ID" value="NBR_0001338301"/>
</dbReference>
<name>A0A0N4YAG8_NIPBR</name>
<accession>A0A0N4YAG8</accession>
<keyword evidence="3" id="KW-1185">Reference proteome</keyword>
<evidence type="ECO:0000259" key="1">
    <source>
        <dbReference type="Pfam" id="PF23003"/>
    </source>
</evidence>
<protein>
    <submittedName>
        <fullName evidence="4">DUF3421 domain-containing protein</fullName>
    </submittedName>
</protein>
<evidence type="ECO:0000313" key="2">
    <source>
        <dbReference type="EMBL" id="VDL76973.1"/>
    </source>
</evidence>
<dbReference type="Proteomes" id="UP000271162">
    <property type="component" value="Unassembled WGS sequence"/>
</dbReference>
<organism evidence="4">
    <name type="scientific">Nippostrongylus brasiliensis</name>
    <name type="common">Rat hookworm</name>
    <dbReference type="NCBI Taxonomy" id="27835"/>
    <lineage>
        <taxon>Eukaryota</taxon>
        <taxon>Metazoa</taxon>
        <taxon>Ecdysozoa</taxon>
        <taxon>Nematoda</taxon>
        <taxon>Chromadorea</taxon>
        <taxon>Rhabditida</taxon>
        <taxon>Rhabditina</taxon>
        <taxon>Rhabditomorpha</taxon>
        <taxon>Strongyloidea</taxon>
        <taxon>Heligmosomidae</taxon>
        <taxon>Nippostrongylus</taxon>
    </lineage>
</organism>
<reference evidence="2 3" key="2">
    <citation type="submission" date="2018-11" db="EMBL/GenBank/DDBJ databases">
        <authorList>
            <consortium name="Pathogen Informatics"/>
        </authorList>
    </citation>
    <scope>NUCLEOTIDE SEQUENCE [LARGE SCALE GENOMIC DNA]</scope>
</reference>
<dbReference type="Pfam" id="PF23003">
    <property type="entry name" value="Fn1_2"/>
    <property type="match status" value="1"/>
</dbReference>
<dbReference type="AlphaFoldDB" id="A0A0N4YAG8"/>
<feature type="domain" description="Abnormal cell migration protein 18-like fibronectin type I" evidence="1">
    <location>
        <begin position="41"/>
        <end position="109"/>
    </location>
</feature>
<evidence type="ECO:0000313" key="3">
    <source>
        <dbReference type="Proteomes" id="UP000271162"/>
    </source>
</evidence>
<reference evidence="4" key="1">
    <citation type="submission" date="2017-02" db="UniProtKB">
        <authorList>
            <consortium name="WormBaseParasite"/>
        </authorList>
    </citation>
    <scope>IDENTIFICATION</scope>
</reference>
<dbReference type="InterPro" id="IPR055119">
    <property type="entry name" value="Mig18_Fn1"/>
</dbReference>
<sequence>MSYRRFRSQSAKLHWSEGDDVTASSEMKLFIAYLGITTAFACQFKGKTYKNDEEWTENESFKMKCRIEPNGSWRTEVSGCVTPDKVVVPVNDQIDIGDHTWECKLNPGGRIVFEQKMNKHAACNGHPFGVVEYGEVVVEASLSRTLNVVENLLVVVVGRFRTIGVADVVDVNEVERLGDLHDVVVCSSVGR</sequence>
<evidence type="ECO:0000313" key="4">
    <source>
        <dbReference type="WBParaSite" id="NBR_0001338301-mRNA-1"/>
    </source>
</evidence>
<dbReference type="EMBL" id="UYSL01021022">
    <property type="protein sequence ID" value="VDL76973.1"/>
    <property type="molecule type" value="Genomic_DNA"/>
</dbReference>